<dbReference type="Pfam" id="PF23598">
    <property type="entry name" value="LRR_14"/>
    <property type="match status" value="1"/>
</dbReference>
<keyword evidence="5" id="KW-1185">Reference proteome</keyword>
<feature type="domain" description="Disease resistance R13L4/SHOC-2-like LRR" evidence="3">
    <location>
        <begin position="93"/>
        <end position="224"/>
    </location>
</feature>
<dbReference type="PANTHER" id="PTHR36766">
    <property type="entry name" value="PLANT BROAD-SPECTRUM MILDEW RESISTANCE PROTEIN RPW8"/>
    <property type="match status" value="1"/>
</dbReference>
<dbReference type="Proteomes" id="UP000250321">
    <property type="component" value="Unassembled WGS sequence"/>
</dbReference>
<accession>A0A314Z3B3</accession>
<proteinExistence type="predicted"/>
<protein>
    <submittedName>
        <fullName evidence="4">Putative disease resistance protein RGA4</fullName>
    </submittedName>
</protein>
<dbReference type="OrthoDB" id="1145870at2759"/>
<evidence type="ECO:0000313" key="5">
    <source>
        <dbReference type="Proteomes" id="UP000250321"/>
    </source>
</evidence>
<dbReference type="GO" id="GO:0006952">
    <property type="term" value="P:defense response"/>
    <property type="evidence" value="ECO:0007669"/>
    <property type="project" value="UniProtKB-KW"/>
</dbReference>
<organism evidence="4 5">
    <name type="scientific">Prunus yedoensis var. nudiflora</name>
    <dbReference type="NCBI Taxonomy" id="2094558"/>
    <lineage>
        <taxon>Eukaryota</taxon>
        <taxon>Viridiplantae</taxon>
        <taxon>Streptophyta</taxon>
        <taxon>Embryophyta</taxon>
        <taxon>Tracheophyta</taxon>
        <taxon>Spermatophyta</taxon>
        <taxon>Magnoliopsida</taxon>
        <taxon>eudicotyledons</taxon>
        <taxon>Gunneridae</taxon>
        <taxon>Pentapetalae</taxon>
        <taxon>rosids</taxon>
        <taxon>fabids</taxon>
        <taxon>Rosales</taxon>
        <taxon>Rosaceae</taxon>
        <taxon>Amygdaloideae</taxon>
        <taxon>Amygdaleae</taxon>
        <taxon>Prunus</taxon>
    </lineage>
</organism>
<dbReference type="InterPro" id="IPR032675">
    <property type="entry name" value="LRR_dom_sf"/>
</dbReference>
<gene>
    <name evidence="4" type="ORF">Pyn_05039</name>
</gene>
<comment type="caution">
    <text evidence="4">The sequence shown here is derived from an EMBL/GenBank/DDBJ whole genome shotgun (WGS) entry which is preliminary data.</text>
</comment>
<name>A0A314Z3B3_PRUYE</name>
<evidence type="ECO:0000313" key="4">
    <source>
        <dbReference type="EMBL" id="PQQ11974.1"/>
    </source>
</evidence>
<keyword evidence="1" id="KW-0677">Repeat</keyword>
<sequence length="307" mass="35023">MRKRLGEIAAAKPEFNMSERAAYWHDMHMERKTNSFVHSTNVIGRDNDKEEMLTHLLKDTYTGEGFKIHDLVHDLAISMAQRTCPRKKKKTRNSYSELPKDVGNLISLRYLVLTINQTHLPKVIGCLTSLRTLFVISCNNLISLGEGMGSLTNLRTLVISKCQNLESLPSCNMTKMETLDISDCPKLDLMGSGEGIRGLRFFGIENSSLKALPHWLQESGNTLQGLRLENTFLQLPDRFQNFTMLRKLKIIDCPDLVTFPEGMHCLTALRELDISSDPLAERCRREEGEDWYKIAHVPKIILYGRII</sequence>
<dbReference type="SUPFAM" id="SSF52058">
    <property type="entry name" value="L domain-like"/>
    <property type="match status" value="1"/>
</dbReference>
<dbReference type="Gene3D" id="3.80.10.10">
    <property type="entry name" value="Ribonuclease Inhibitor"/>
    <property type="match status" value="2"/>
</dbReference>
<evidence type="ECO:0000259" key="3">
    <source>
        <dbReference type="Pfam" id="PF23598"/>
    </source>
</evidence>
<dbReference type="InterPro" id="IPR055414">
    <property type="entry name" value="LRR_R13L4/SHOC2-like"/>
</dbReference>
<dbReference type="AlphaFoldDB" id="A0A314Z3B3"/>
<dbReference type="EMBL" id="PJQY01000376">
    <property type="protein sequence ID" value="PQQ11974.1"/>
    <property type="molecule type" value="Genomic_DNA"/>
</dbReference>
<keyword evidence="2" id="KW-0611">Plant defense</keyword>
<evidence type="ECO:0000256" key="2">
    <source>
        <dbReference type="ARBA" id="ARBA00022821"/>
    </source>
</evidence>
<dbReference type="STRING" id="2094558.A0A314Z3B3"/>
<dbReference type="PANTHER" id="PTHR36766:SF61">
    <property type="entry name" value="NB-ARC DOMAIN DISEASE RESISTANCE PROTEIN"/>
    <property type="match status" value="1"/>
</dbReference>
<evidence type="ECO:0000256" key="1">
    <source>
        <dbReference type="ARBA" id="ARBA00022737"/>
    </source>
</evidence>
<reference evidence="4 5" key="1">
    <citation type="submission" date="2018-02" db="EMBL/GenBank/DDBJ databases">
        <title>Draft genome of wild Prunus yedoensis var. nudiflora.</title>
        <authorList>
            <person name="Baek S."/>
            <person name="Kim J.-H."/>
            <person name="Choi K."/>
            <person name="Kim G.-B."/>
            <person name="Cho A."/>
            <person name="Jang H."/>
            <person name="Shin C.-H."/>
            <person name="Yu H.-J."/>
            <person name="Mun J.-H."/>
        </authorList>
    </citation>
    <scope>NUCLEOTIDE SEQUENCE [LARGE SCALE GENOMIC DNA]</scope>
    <source>
        <strain evidence="5">cv. Jeju island</strain>
        <tissue evidence="4">Leaf</tissue>
    </source>
</reference>